<dbReference type="AlphaFoldDB" id="A0A6C0KP62"/>
<sequence>MSAMPMRPTTDLATILENRSQFLELTKAQAEFVVTRYQEDLTWTKGFEHLLTIYNKGLNDLDISGATFISVPNFGAGLETVLRHIIMRYDSLADVTMFCQGQIADREDQPLYPLEWYFDFTTEFSHTDPQIHRDHDGVSKKGVKGVLTDSYDGPRSRFFSRVSGDSCKAVRDRTLREFREKVVGIPYKYLVEFWVRGDWISVRRDVIRKKGRNYYMYLYEACRFGRGIFVEECWFLERSLYSIFTHSLRAGFTYSCKDEKEVLLS</sequence>
<organism evidence="1">
    <name type="scientific">viral metagenome</name>
    <dbReference type="NCBI Taxonomy" id="1070528"/>
    <lineage>
        <taxon>unclassified sequences</taxon>
        <taxon>metagenomes</taxon>
        <taxon>organismal metagenomes</taxon>
    </lineage>
</organism>
<name>A0A6C0KP62_9ZZZZ</name>
<accession>A0A6C0KP62</accession>
<evidence type="ECO:0000313" key="1">
    <source>
        <dbReference type="EMBL" id="QHU18490.1"/>
    </source>
</evidence>
<proteinExistence type="predicted"/>
<reference evidence="1" key="1">
    <citation type="journal article" date="2020" name="Nature">
        <title>Giant virus diversity and host interactions through global metagenomics.</title>
        <authorList>
            <person name="Schulz F."/>
            <person name="Roux S."/>
            <person name="Paez-Espino D."/>
            <person name="Jungbluth S."/>
            <person name="Walsh D.A."/>
            <person name="Denef V.J."/>
            <person name="McMahon K.D."/>
            <person name="Konstantinidis K.T."/>
            <person name="Eloe-Fadrosh E.A."/>
            <person name="Kyrpides N.C."/>
            <person name="Woyke T."/>
        </authorList>
    </citation>
    <scope>NUCLEOTIDE SEQUENCE</scope>
    <source>
        <strain evidence="1">GVMAG-S-3300013006-138</strain>
    </source>
</reference>
<protein>
    <submittedName>
        <fullName evidence="1">Uncharacterized protein</fullName>
    </submittedName>
</protein>
<dbReference type="EMBL" id="MN740934">
    <property type="protein sequence ID" value="QHU18490.1"/>
    <property type="molecule type" value="Genomic_DNA"/>
</dbReference>